<sequence length="36" mass="3832">MVAAIAARDADGAEQIARAHIREALRARLKLMQGTG</sequence>
<proteinExistence type="predicted"/>
<name>A0A3S4FCX9_9BRAD</name>
<keyword evidence="2" id="KW-1185">Reference proteome</keyword>
<dbReference type="Proteomes" id="UP000289200">
    <property type="component" value="Unassembled WGS sequence"/>
</dbReference>
<comment type="caution">
    <text evidence="1">The sequence shown here is derived from an EMBL/GenBank/DDBJ whole genome shotgun (WGS) entry which is preliminary data.</text>
</comment>
<accession>A0A3S4FCX9</accession>
<evidence type="ECO:0000313" key="1">
    <source>
        <dbReference type="EMBL" id="VCU09132.1"/>
    </source>
</evidence>
<protein>
    <submittedName>
        <fullName evidence="1">Uncharacterized protein</fullName>
    </submittedName>
</protein>
<dbReference type="EMBL" id="UWOC01000141">
    <property type="protein sequence ID" value="VCU09132.1"/>
    <property type="molecule type" value="Genomic_DNA"/>
</dbReference>
<organism evidence="1 2">
    <name type="scientific">Rhodoplanes serenus</name>
    <dbReference type="NCBI Taxonomy" id="200615"/>
    <lineage>
        <taxon>Bacteria</taxon>
        <taxon>Pseudomonadati</taxon>
        <taxon>Pseudomonadota</taxon>
        <taxon>Alphaproteobacteria</taxon>
        <taxon>Hyphomicrobiales</taxon>
        <taxon>Nitrobacteraceae</taxon>
        <taxon>Rhodoplanes</taxon>
    </lineage>
</organism>
<evidence type="ECO:0000313" key="2">
    <source>
        <dbReference type="Proteomes" id="UP000289200"/>
    </source>
</evidence>
<dbReference type="AlphaFoldDB" id="A0A3S4FCX9"/>
<reference evidence="2" key="1">
    <citation type="submission" date="2018-10" db="EMBL/GenBank/DDBJ databases">
        <authorList>
            <person name="Peiro R."/>
            <person name="Begona"/>
            <person name="Cbmso G."/>
            <person name="Lopez M."/>
            <person name="Gonzalez S."/>
            <person name="Sacristan E."/>
            <person name="Castillo E."/>
        </authorList>
    </citation>
    <scope>NUCLEOTIDE SEQUENCE [LARGE SCALE GENOMIC DNA]</scope>
</reference>
<gene>
    <name evidence="1" type="ORF">RHODGE_RHODGE_02305</name>
</gene>